<feature type="domain" description="Thiamine pyrophosphate enzyme TPP-binding" evidence="2">
    <location>
        <begin position="57"/>
        <end position="205"/>
    </location>
</feature>
<dbReference type="InterPro" id="IPR029061">
    <property type="entry name" value="THDP-binding"/>
</dbReference>
<gene>
    <name evidence="3" type="ORF">ET418_17840</name>
</gene>
<dbReference type="EMBL" id="SRSD01000015">
    <property type="protein sequence ID" value="KAA0887959.1"/>
    <property type="molecule type" value="Genomic_DNA"/>
</dbReference>
<dbReference type="GO" id="GO:0044281">
    <property type="term" value="P:small molecule metabolic process"/>
    <property type="evidence" value="ECO:0007669"/>
    <property type="project" value="UniProtKB-ARBA"/>
</dbReference>
<evidence type="ECO:0000256" key="1">
    <source>
        <dbReference type="ARBA" id="ARBA00023002"/>
    </source>
</evidence>
<sequence>MTTNANVNRLGLSKADYNGLPSTLCNGCGHYSIANVIIGAAYDLSLDPTRIAKFSGIGCSSKSPTYFLGKSHSINGLHGRMPSLATGATTVNKDLVAIGVSGDGDTGSIGFGQFKHLLRRNVDMVYIIENNGVYGLTKGQLSATADLGQKIKHGGLNETPPLDLCLEAIIAGCGFVARSFAGDSKQLQTLLKAAFSHHGTAVLNVLSPCVSFNNGEASTKSYMWGREHEMPLHDISFIPLEHDEIQAEYEPDAIHEVAMHDGSIIRLKKTGLEYDPTERMSAIKLLEEERGEQVFTTGLLYVNEERQTLVAQNKQVEIPLVHLPNEKIRPTQAALDMINAEFM</sequence>
<protein>
    <submittedName>
        <fullName evidence="3">2-oxoacid:ferredoxin oxidoreductase subunit beta</fullName>
    </submittedName>
</protein>
<dbReference type="CDD" id="cd03375">
    <property type="entry name" value="TPP_OGFOR"/>
    <property type="match status" value="1"/>
</dbReference>
<dbReference type="InterPro" id="IPR011766">
    <property type="entry name" value="TPP_enzyme_TPP-bd"/>
</dbReference>
<dbReference type="GO" id="GO:0030976">
    <property type="term" value="F:thiamine pyrophosphate binding"/>
    <property type="evidence" value="ECO:0007669"/>
    <property type="project" value="InterPro"/>
</dbReference>
<dbReference type="OrthoDB" id="9775140at2"/>
<name>A0A5A9X6Y6_9BACT</name>
<accession>A0A5A9X6Y6</accession>
<dbReference type="GO" id="GO:0016625">
    <property type="term" value="F:oxidoreductase activity, acting on the aldehyde or oxo group of donors, iron-sulfur protein as acceptor"/>
    <property type="evidence" value="ECO:0007669"/>
    <property type="project" value="UniProtKB-ARBA"/>
</dbReference>
<evidence type="ECO:0000259" key="2">
    <source>
        <dbReference type="Pfam" id="PF02775"/>
    </source>
</evidence>
<evidence type="ECO:0000313" key="3">
    <source>
        <dbReference type="EMBL" id="KAA0887959.1"/>
    </source>
</evidence>
<dbReference type="PANTHER" id="PTHR48084:SF5">
    <property type="entry name" value="BLR6744 PROTEIN"/>
    <property type="match status" value="1"/>
</dbReference>
<keyword evidence="1" id="KW-0560">Oxidoreductase</keyword>
<dbReference type="SUPFAM" id="SSF52518">
    <property type="entry name" value="Thiamin diphosphate-binding fold (THDP-binding)"/>
    <property type="match status" value="1"/>
</dbReference>
<evidence type="ECO:0000313" key="4">
    <source>
        <dbReference type="Proteomes" id="UP000324298"/>
    </source>
</evidence>
<keyword evidence="4" id="KW-1185">Reference proteome</keyword>
<dbReference type="GO" id="GO:0045333">
    <property type="term" value="P:cellular respiration"/>
    <property type="evidence" value="ECO:0007669"/>
    <property type="project" value="UniProtKB-ARBA"/>
</dbReference>
<dbReference type="AlphaFoldDB" id="A0A5A9X6Y6"/>
<organism evidence="3 4">
    <name type="scientific">Oryzomonas rubra</name>
    <dbReference type="NCBI Taxonomy" id="2509454"/>
    <lineage>
        <taxon>Bacteria</taxon>
        <taxon>Pseudomonadati</taxon>
        <taxon>Thermodesulfobacteriota</taxon>
        <taxon>Desulfuromonadia</taxon>
        <taxon>Geobacterales</taxon>
        <taxon>Geobacteraceae</taxon>
        <taxon>Oryzomonas</taxon>
    </lineage>
</organism>
<dbReference type="Gene3D" id="3.40.50.970">
    <property type="match status" value="1"/>
</dbReference>
<dbReference type="Pfam" id="PF02775">
    <property type="entry name" value="TPP_enzyme_C"/>
    <property type="match status" value="1"/>
</dbReference>
<dbReference type="Proteomes" id="UP000324298">
    <property type="component" value="Unassembled WGS sequence"/>
</dbReference>
<dbReference type="RefSeq" id="WP_149309985.1">
    <property type="nucleotide sequence ID" value="NZ_SRSD01000015.1"/>
</dbReference>
<comment type="caution">
    <text evidence="3">The sequence shown here is derived from an EMBL/GenBank/DDBJ whole genome shotgun (WGS) entry which is preliminary data.</text>
</comment>
<dbReference type="InterPro" id="IPR051457">
    <property type="entry name" value="2-oxoacid:Fd_oxidoreductase"/>
</dbReference>
<reference evidence="3 4" key="1">
    <citation type="submission" date="2019-04" db="EMBL/GenBank/DDBJ databases">
        <title>Geobacter ruber sp. nov., ferric-reducing bacteria isolated from paddy soil.</title>
        <authorList>
            <person name="Xu Z."/>
            <person name="Masuda Y."/>
            <person name="Itoh H."/>
            <person name="Senoo K."/>
        </authorList>
    </citation>
    <scope>NUCLEOTIDE SEQUENCE [LARGE SCALE GENOMIC DNA]</scope>
    <source>
        <strain evidence="3 4">Red88</strain>
    </source>
</reference>
<dbReference type="PANTHER" id="PTHR48084">
    <property type="entry name" value="2-OXOGLUTARATE OXIDOREDUCTASE SUBUNIT KORB-RELATED"/>
    <property type="match status" value="1"/>
</dbReference>
<proteinExistence type="predicted"/>